<dbReference type="Proteomes" id="UP000198862">
    <property type="component" value="Unassembled WGS sequence"/>
</dbReference>
<keyword evidence="2" id="KW-1185">Reference proteome</keyword>
<organism evidence="1 2">
    <name type="scientific">Pseudoalteromonas denitrificans DSM 6059</name>
    <dbReference type="NCBI Taxonomy" id="1123010"/>
    <lineage>
        <taxon>Bacteria</taxon>
        <taxon>Pseudomonadati</taxon>
        <taxon>Pseudomonadota</taxon>
        <taxon>Gammaproteobacteria</taxon>
        <taxon>Alteromonadales</taxon>
        <taxon>Pseudoalteromonadaceae</taxon>
        <taxon>Pseudoalteromonas</taxon>
    </lineage>
</organism>
<dbReference type="AlphaFoldDB" id="A0A1I1S777"/>
<name>A0A1I1S777_9GAMM</name>
<dbReference type="EMBL" id="FOLO01000056">
    <property type="protein sequence ID" value="SFD42336.1"/>
    <property type="molecule type" value="Genomic_DNA"/>
</dbReference>
<reference evidence="1 2" key="1">
    <citation type="submission" date="2016-10" db="EMBL/GenBank/DDBJ databases">
        <authorList>
            <person name="de Groot N.N."/>
        </authorList>
    </citation>
    <scope>NUCLEOTIDE SEQUENCE [LARGE SCALE GENOMIC DNA]</scope>
    <source>
        <strain evidence="1 2">DSM 6059</strain>
    </source>
</reference>
<protein>
    <submittedName>
        <fullName evidence="1">Uncharacterized protein</fullName>
    </submittedName>
</protein>
<gene>
    <name evidence="1" type="ORF">SAMN02745724_04482</name>
</gene>
<accession>A0A1I1S777</accession>
<proteinExistence type="predicted"/>
<evidence type="ECO:0000313" key="1">
    <source>
        <dbReference type="EMBL" id="SFD42336.1"/>
    </source>
</evidence>
<sequence>MGPIMKGIRKKCMSSLVFRYVAGKRMSDNLPTKEKSQSITKFVCMP</sequence>
<evidence type="ECO:0000313" key="2">
    <source>
        <dbReference type="Proteomes" id="UP000198862"/>
    </source>
</evidence>